<dbReference type="EMBL" id="CP144747">
    <property type="protein sequence ID" value="WVZ61782.1"/>
    <property type="molecule type" value="Genomic_DNA"/>
</dbReference>
<sequence length="587" mass="65253">MGRLVLVNAVLDCQLIYHMSALLLAPGIIKKVDQRRRGFLWSGAGQTNGAKCLVAWDDVQKNRCDGGLGVKDMPTQNTCLLLKLLHRLHTSSSSSWAAWVRGHTSLAMLKGALKGDHWEVLRSLLPIYRAITTSSVGDGRATSFWHDAWEGCDDLATRFSVLLSHVKEQEVSVRDVIEKGLPNMLVPRLTVQAGQELQEVLGILQNVHLSDEPDVRECFAATADNKLQSGMVYQVLRGGGAVTDEGAGFIWKCRAPPRVQFFGWLALRGRLQCRANLVVKGVVPDDVCVACRDEVETSTHILFQCRFAVQFWSLLHIGTPASSPRALLHLLRRPHDIPALHFNTFALLCCWNIWKRRNKIIFEGVPATMSQFLGSVRAEAALWRHRLKVENRWLSQYCAYLVSCYPELLPDNNAWCKRLYKAAKKDTKRAVGECTVSGSSTPEDERVVADEHHVEESLTPEDERPIAQMYMTKSSTPEAEYYEKLVVLLSANSNHEVVKNGVKLGKQLVETTRDSGEDTVVWKLLAGFWSEMVLYVAPSDNLKGHKEAIARGGELITLLWALLFHAGIVSRPGEEDGAAPTTASSGA</sequence>
<feature type="domain" description="Reverse transcriptase zinc-binding" evidence="1">
    <location>
        <begin position="232"/>
        <end position="312"/>
    </location>
</feature>
<evidence type="ECO:0000259" key="1">
    <source>
        <dbReference type="Pfam" id="PF13966"/>
    </source>
</evidence>
<gene>
    <name evidence="2" type="ORF">U9M48_011599</name>
</gene>
<reference evidence="2 3" key="1">
    <citation type="submission" date="2024-02" db="EMBL/GenBank/DDBJ databases">
        <title>High-quality chromosome-scale genome assembly of Pensacola bahiagrass (Paspalum notatum Flugge var. saurae).</title>
        <authorList>
            <person name="Vega J.M."/>
            <person name="Podio M."/>
            <person name="Orjuela J."/>
            <person name="Siena L.A."/>
            <person name="Pessino S.C."/>
            <person name="Combes M.C."/>
            <person name="Mariac C."/>
            <person name="Albertini E."/>
            <person name="Pupilli F."/>
            <person name="Ortiz J.P.A."/>
            <person name="Leblanc O."/>
        </authorList>
    </citation>
    <scope>NUCLEOTIDE SEQUENCE [LARGE SCALE GENOMIC DNA]</scope>
    <source>
        <strain evidence="2">R1</strain>
        <tissue evidence="2">Leaf</tissue>
    </source>
</reference>
<evidence type="ECO:0000313" key="3">
    <source>
        <dbReference type="Proteomes" id="UP001341281"/>
    </source>
</evidence>
<dbReference type="InterPro" id="IPR026960">
    <property type="entry name" value="RVT-Znf"/>
</dbReference>
<name>A0AAQ3WHJ7_PASNO</name>
<protein>
    <recommendedName>
        <fullName evidence="1">Reverse transcriptase zinc-binding domain-containing protein</fullName>
    </recommendedName>
</protein>
<dbReference type="Pfam" id="PF04578">
    <property type="entry name" value="DUF594"/>
    <property type="match status" value="1"/>
</dbReference>
<accession>A0AAQ3WHJ7</accession>
<feature type="non-terminal residue" evidence="2">
    <location>
        <position position="1"/>
    </location>
</feature>
<dbReference type="Pfam" id="PF13966">
    <property type="entry name" value="zf-RVT"/>
    <property type="match status" value="1"/>
</dbReference>
<dbReference type="Proteomes" id="UP001341281">
    <property type="component" value="Chromosome 03"/>
</dbReference>
<organism evidence="2 3">
    <name type="scientific">Paspalum notatum var. saurae</name>
    <dbReference type="NCBI Taxonomy" id="547442"/>
    <lineage>
        <taxon>Eukaryota</taxon>
        <taxon>Viridiplantae</taxon>
        <taxon>Streptophyta</taxon>
        <taxon>Embryophyta</taxon>
        <taxon>Tracheophyta</taxon>
        <taxon>Spermatophyta</taxon>
        <taxon>Magnoliopsida</taxon>
        <taxon>Liliopsida</taxon>
        <taxon>Poales</taxon>
        <taxon>Poaceae</taxon>
        <taxon>PACMAD clade</taxon>
        <taxon>Panicoideae</taxon>
        <taxon>Andropogonodae</taxon>
        <taxon>Paspaleae</taxon>
        <taxon>Paspalinae</taxon>
        <taxon>Paspalum</taxon>
    </lineage>
</organism>
<proteinExistence type="predicted"/>
<dbReference type="AlphaFoldDB" id="A0AAQ3WHJ7"/>
<dbReference type="PANTHER" id="PTHR33116">
    <property type="entry name" value="REVERSE TRANSCRIPTASE ZINC-BINDING DOMAIN-CONTAINING PROTEIN-RELATED-RELATED"/>
    <property type="match status" value="1"/>
</dbReference>
<dbReference type="InterPro" id="IPR007658">
    <property type="entry name" value="DUF594"/>
</dbReference>
<evidence type="ECO:0000313" key="2">
    <source>
        <dbReference type="EMBL" id="WVZ61782.1"/>
    </source>
</evidence>
<dbReference type="PANTHER" id="PTHR33116:SF78">
    <property type="entry name" value="OS12G0587133 PROTEIN"/>
    <property type="match status" value="1"/>
</dbReference>
<keyword evidence="3" id="KW-1185">Reference proteome</keyword>